<comment type="caution">
    <text evidence="1">The sequence shown here is derived from an EMBL/GenBank/DDBJ whole genome shotgun (WGS) entry which is preliminary data.</text>
</comment>
<dbReference type="EMBL" id="QTUA01000001">
    <property type="protein sequence ID" value="REF29916.1"/>
    <property type="molecule type" value="Genomic_DNA"/>
</dbReference>
<dbReference type="AlphaFoldDB" id="A0A3D9UKR0"/>
<evidence type="ECO:0000313" key="1">
    <source>
        <dbReference type="EMBL" id="REF29916.1"/>
    </source>
</evidence>
<gene>
    <name evidence="1" type="ORF">DFJ65_0900</name>
</gene>
<accession>A0A3D9UKR0</accession>
<dbReference type="OrthoDB" id="4741951at2"/>
<protein>
    <submittedName>
        <fullName evidence="1">Ferredoxin</fullName>
    </submittedName>
</protein>
<dbReference type="Pfam" id="PF13459">
    <property type="entry name" value="Fer4_15"/>
    <property type="match status" value="1"/>
</dbReference>
<proteinExistence type="predicted"/>
<dbReference type="SUPFAM" id="SSF54862">
    <property type="entry name" value="4Fe-4S ferredoxins"/>
    <property type="match status" value="1"/>
</dbReference>
<dbReference type="Gene3D" id="3.30.70.20">
    <property type="match status" value="1"/>
</dbReference>
<evidence type="ECO:0000313" key="2">
    <source>
        <dbReference type="Proteomes" id="UP000256253"/>
    </source>
</evidence>
<dbReference type="RefSeq" id="WP_115921987.1">
    <property type="nucleotide sequence ID" value="NZ_QTUA01000001.1"/>
</dbReference>
<dbReference type="Proteomes" id="UP000256253">
    <property type="component" value="Unassembled WGS sequence"/>
</dbReference>
<reference evidence="1 2" key="1">
    <citation type="submission" date="2018-08" db="EMBL/GenBank/DDBJ databases">
        <title>Sequencing the genomes of 1000 actinobacteria strains.</title>
        <authorList>
            <person name="Klenk H.-P."/>
        </authorList>
    </citation>
    <scope>NUCLEOTIDE SEQUENCE [LARGE SCALE GENOMIC DNA]</scope>
    <source>
        <strain evidence="1 2">DSM 22967</strain>
    </source>
</reference>
<sequence>MNRQPIDIDRIACKGHGICAALAPHAIELDEWGYPIVRDGLDPREANDVVTHCPVRAVLAAQRN</sequence>
<name>A0A3D9UKR0_9MICO</name>
<keyword evidence="2" id="KW-1185">Reference proteome</keyword>
<organism evidence="1 2">
    <name type="scientific">Calidifontibacter indicus</name>
    <dbReference type="NCBI Taxonomy" id="419650"/>
    <lineage>
        <taxon>Bacteria</taxon>
        <taxon>Bacillati</taxon>
        <taxon>Actinomycetota</taxon>
        <taxon>Actinomycetes</taxon>
        <taxon>Micrococcales</taxon>
        <taxon>Dermacoccaceae</taxon>
        <taxon>Calidifontibacter</taxon>
    </lineage>
</organism>